<dbReference type="InterPro" id="IPR010982">
    <property type="entry name" value="Lambda_DNA-bd_dom_sf"/>
</dbReference>
<dbReference type="GO" id="GO:0003677">
    <property type="term" value="F:DNA binding"/>
    <property type="evidence" value="ECO:0007669"/>
    <property type="project" value="InterPro"/>
</dbReference>
<dbReference type="Gene3D" id="1.10.260.40">
    <property type="entry name" value="lambda repressor-like DNA-binding domains"/>
    <property type="match status" value="1"/>
</dbReference>
<dbReference type="STRING" id="1895771.BGO89_13635"/>
<feature type="domain" description="HTH cro/C1-type" evidence="1">
    <location>
        <begin position="26"/>
        <end position="79"/>
    </location>
</feature>
<evidence type="ECO:0000313" key="2">
    <source>
        <dbReference type="EMBL" id="OJX56369.1"/>
    </source>
</evidence>
<dbReference type="SMART" id="SM00530">
    <property type="entry name" value="HTH_XRE"/>
    <property type="match status" value="1"/>
</dbReference>
<gene>
    <name evidence="2" type="ORF">BGO89_13635</name>
</gene>
<reference evidence="2 3" key="1">
    <citation type="submission" date="2016-09" db="EMBL/GenBank/DDBJ databases">
        <title>Genome-resolved meta-omics ties microbial dynamics to process performance in biotechnology for thiocyanate degradation.</title>
        <authorList>
            <person name="Kantor R.S."/>
            <person name="Huddy R.J."/>
            <person name="Iyer R."/>
            <person name="Thomas B.C."/>
            <person name="Brown C.T."/>
            <person name="Anantharaman K."/>
            <person name="Tringe S."/>
            <person name="Hettich R.L."/>
            <person name="Harrison S.T."/>
            <person name="Banfield J.F."/>
        </authorList>
    </citation>
    <scope>NUCLEOTIDE SEQUENCE [LARGE SCALE GENOMIC DNA]</scope>
    <source>
        <strain evidence="2">59-99</strain>
    </source>
</reference>
<dbReference type="EMBL" id="MKVH01000025">
    <property type="protein sequence ID" value="OJX56369.1"/>
    <property type="molecule type" value="Genomic_DNA"/>
</dbReference>
<dbReference type="CDD" id="cd00093">
    <property type="entry name" value="HTH_XRE"/>
    <property type="match status" value="1"/>
</dbReference>
<organism evidence="2 3">
    <name type="scientific">Candidatus Kapaibacterium thiocyanatum</name>
    <dbReference type="NCBI Taxonomy" id="1895771"/>
    <lineage>
        <taxon>Bacteria</taxon>
        <taxon>Pseudomonadati</taxon>
        <taxon>Candidatus Kapaibacteriota</taxon>
        <taxon>Candidatus Kapaibacteriia</taxon>
        <taxon>Candidatus Kapaibacteriales</taxon>
        <taxon>Candidatus Kapaibacteriaceae</taxon>
        <taxon>Candidatus Kapaibacterium</taxon>
    </lineage>
</organism>
<accession>A0A1M3KVE5</accession>
<evidence type="ECO:0000313" key="3">
    <source>
        <dbReference type="Proteomes" id="UP000184233"/>
    </source>
</evidence>
<sequence length="97" mass="11068">MPRPLSELNLSENQELTFELALAIIIRKRRIELGMSQEEVADDVLGQSHISMLERGVREIGMGRFIVLARKLKMEPDELLRKVVEMVESMGKSDTSK</sequence>
<evidence type="ECO:0000259" key="1">
    <source>
        <dbReference type="PROSITE" id="PS50943"/>
    </source>
</evidence>
<dbReference type="PROSITE" id="PS50943">
    <property type="entry name" value="HTH_CROC1"/>
    <property type="match status" value="1"/>
</dbReference>
<dbReference type="Proteomes" id="UP000184233">
    <property type="component" value="Unassembled WGS sequence"/>
</dbReference>
<name>A0A1M3KVE5_9BACT</name>
<comment type="caution">
    <text evidence="2">The sequence shown here is derived from an EMBL/GenBank/DDBJ whole genome shotgun (WGS) entry which is preliminary data.</text>
</comment>
<dbReference type="AlphaFoldDB" id="A0A1M3KVE5"/>
<dbReference type="Pfam" id="PF01381">
    <property type="entry name" value="HTH_3"/>
    <property type="match status" value="1"/>
</dbReference>
<dbReference type="SUPFAM" id="SSF47413">
    <property type="entry name" value="lambda repressor-like DNA-binding domains"/>
    <property type="match status" value="1"/>
</dbReference>
<proteinExistence type="predicted"/>
<dbReference type="InterPro" id="IPR001387">
    <property type="entry name" value="Cro/C1-type_HTH"/>
</dbReference>
<protein>
    <recommendedName>
        <fullName evidence="1">HTH cro/C1-type domain-containing protein</fullName>
    </recommendedName>
</protein>